<feature type="domain" description="HTH tetR-type" evidence="5">
    <location>
        <begin position="6"/>
        <end position="66"/>
    </location>
</feature>
<evidence type="ECO:0000256" key="3">
    <source>
        <dbReference type="ARBA" id="ARBA00023163"/>
    </source>
</evidence>
<keyword evidence="3" id="KW-0804">Transcription</keyword>
<gene>
    <name evidence="6" type="ORF">DT23_06870</name>
</gene>
<dbReference type="Proteomes" id="UP000027471">
    <property type="component" value="Unassembled WGS sequence"/>
</dbReference>
<accession>A0A074JX16</accession>
<dbReference type="Pfam" id="PF00440">
    <property type="entry name" value="TetR_N"/>
    <property type="match status" value="1"/>
</dbReference>
<dbReference type="SUPFAM" id="SSF46689">
    <property type="entry name" value="Homeodomain-like"/>
    <property type="match status" value="1"/>
</dbReference>
<evidence type="ECO:0000313" key="7">
    <source>
        <dbReference type="Proteomes" id="UP000027471"/>
    </source>
</evidence>
<evidence type="ECO:0000256" key="2">
    <source>
        <dbReference type="ARBA" id="ARBA00023125"/>
    </source>
</evidence>
<dbReference type="InterPro" id="IPR001647">
    <property type="entry name" value="HTH_TetR"/>
</dbReference>
<dbReference type="InterPro" id="IPR036271">
    <property type="entry name" value="Tet_transcr_reg_TetR-rel_C_sf"/>
</dbReference>
<evidence type="ECO:0000256" key="1">
    <source>
        <dbReference type="ARBA" id="ARBA00023015"/>
    </source>
</evidence>
<dbReference type="PROSITE" id="PS50977">
    <property type="entry name" value="HTH_TETR_2"/>
    <property type="match status" value="1"/>
</dbReference>
<proteinExistence type="predicted"/>
<dbReference type="AlphaFoldDB" id="A0A074JX16"/>
<dbReference type="Gene3D" id="1.10.10.60">
    <property type="entry name" value="Homeodomain-like"/>
    <property type="match status" value="1"/>
</dbReference>
<reference evidence="6 7" key="1">
    <citation type="journal article" date="2015" name="Antonie Van Leeuwenhoek">
        <title>Thioclava indica sp. nov., isolated from surface seawater of the Indian Ocean.</title>
        <authorList>
            <person name="Liu Y."/>
            <person name="Lai Q."/>
            <person name="Du J."/>
            <person name="Xu H."/>
            <person name="Jiang L."/>
            <person name="Shao Z."/>
        </authorList>
    </citation>
    <scope>NUCLEOTIDE SEQUENCE [LARGE SCALE GENOMIC DNA]</scope>
    <source>
        <strain evidence="6 7">DT23-4</strain>
    </source>
</reference>
<organism evidence="6 7">
    <name type="scientific">Thioclava indica</name>
    <dbReference type="NCBI Taxonomy" id="1353528"/>
    <lineage>
        <taxon>Bacteria</taxon>
        <taxon>Pseudomonadati</taxon>
        <taxon>Pseudomonadota</taxon>
        <taxon>Alphaproteobacteria</taxon>
        <taxon>Rhodobacterales</taxon>
        <taxon>Paracoccaceae</taxon>
        <taxon>Thioclava</taxon>
    </lineage>
</organism>
<dbReference type="OrthoDB" id="9779746at2"/>
<feature type="DNA-binding region" description="H-T-H motif" evidence="4">
    <location>
        <begin position="29"/>
        <end position="48"/>
    </location>
</feature>
<evidence type="ECO:0000256" key="4">
    <source>
        <dbReference type="PROSITE-ProRule" id="PRU00335"/>
    </source>
</evidence>
<name>A0A074JX16_9RHOB</name>
<keyword evidence="1" id="KW-0805">Transcription regulation</keyword>
<dbReference type="PANTHER" id="PTHR47506">
    <property type="entry name" value="TRANSCRIPTIONAL REGULATORY PROTEIN"/>
    <property type="match status" value="1"/>
</dbReference>
<dbReference type="GO" id="GO:0003677">
    <property type="term" value="F:DNA binding"/>
    <property type="evidence" value="ECO:0007669"/>
    <property type="project" value="UniProtKB-UniRule"/>
</dbReference>
<dbReference type="PANTHER" id="PTHR47506:SF10">
    <property type="entry name" value="TRANSCRIPTIONAL REGULATORY PROTEIN"/>
    <property type="match status" value="1"/>
</dbReference>
<evidence type="ECO:0000313" key="6">
    <source>
        <dbReference type="EMBL" id="KEO53887.1"/>
    </source>
</evidence>
<evidence type="ECO:0000259" key="5">
    <source>
        <dbReference type="PROSITE" id="PS50977"/>
    </source>
</evidence>
<dbReference type="SUPFAM" id="SSF48498">
    <property type="entry name" value="Tetracyclin repressor-like, C-terminal domain"/>
    <property type="match status" value="1"/>
</dbReference>
<sequence>MARHASYDRDAVLKRALELFWAKGYHATSLKDLEVALDMRPGSIYAAFGSKEALYGETLRLYAQMSQTQFEELLAKAPTRLAGLAAHVRALGCVAPESVPSRACMLVKTLLETPDDDPVLRQLTEDMMRKVEIAFANIYRAARDAGEIPETADPERLASRLQIEIFGLRAYAQRTDSGARVAALADDIARDIEALAISEPTTANAPAQ</sequence>
<dbReference type="EMBL" id="AUNB01000062">
    <property type="protein sequence ID" value="KEO53887.1"/>
    <property type="molecule type" value="Genomic_DNA"/>
</dbReference>
<dbReference type="RefSeq" id="WP_038132631.1">
    <property type="nucleotide sequence ID" value="NZ_AUNB01000062.1"/>
</dbReference>
<keyword evidence="7" id="KW-1185">Reference proteome</keyword>
<protein>
    <recommendedName>
        <fullName evidence="5">HTH tetR-type domain-containing protein</fullName>
    </recommendedName>
</protein>
<dbReference type="STRING" id="1353528.DT23_06870"/>
<dbReference type="InterPro" id="IPR009057">
    <property type="entry name" value="Homeodomain-like_sf"/>
</dbReference>
<dbReference type="Gene3D" id="1.10.357.10">
    <property type="entry name" value="Tetracycline Repressor, domain 2"/>
    <property type="match status" value="1"/>
</dbReference>
<dbReference type="eggNOG" id="COG1309">
    <property type="taxonomic scope" value="Bacteria"/>
</dbReference>
<comment type="caution">
    <text evidence="6">The sequence shown here is derived from an EMBL/GenBank/DDBJ whole genome shotgun (WGS) entry which is preliminary data.</text>
</comment>
<dbReference type="Pfam" id="PF16925">
    <property type="entry name" value="TetR_C_13"/>
    <property type="match status" value="1"/>
</dbReference>
<dbReference type="InterPro" id="IPR011075">
    <property type="entry name" value="TetR_C"/>
</dbReference>
<keyword evidence="2 4" id="KW-0238">DNA-binding</keyword>